<dbReference type="EMBL" id="LXQA011099301">
    <property type="protein sequence ID" value="MCI84784.1"/>
    <property type="molecule type" value="Genomic_DNA"/>
</dbReference>
<comment type="caution">
    <text evidence="2">The sequence shown here is derived from an EMBL/GenBank/DDBJ whole genome shotgun (WGS) entry which is preliminary data.</text>
</comment>
<evidence type="ECO:0000313" key="3">
    <source>
        <dbReference type="Proteomes" id="UP000265520"/>
    </source>
</evidence>
<evidence type="ECO:0000256" key="1">
    <source>
        <dbReference type="SAM" id="MobiDB-lite"/>
    </source>
</evidence>
<sequence>NSRGLISPEHPKTLQGPRHKRYRRRQLLDDPRVQLPRKRNPTVRPEGSSGGQAKSLRIRHP</sequence>
<feature type="non-terminal residue" evidence="2">
    <location>
        <position position="1"/>
    </location>
</feature>
<name>A0A392V940_9FABA</name>
<proteinExistence type="predicted"/>
<feature type="region of interest" description="Disordered" evidence="1">
    <location>
        <begin position="1"/>
        <end position="61"/>
    </location>
</feature>
<dbReference type="Proteomes" id="UP000265520">
    <property type="component" value="Unassembled WGS sequence"/>
</dbReference>
<keyword evidence="3" id="KW-1185">Reference proteome</keyword>
<dbReference type="AlphaFoldDB" id="A0A392V940"/>
<evidence type="ECO:0000313" key="2">
    <source>
        <dbReference type="EMBL" id="MCI84784.1"/>
    </source>
</evidence>
<accession>A0A392V940</accession>
<organism evidence="2 3">
    <name type="scientific">Trifolium medium</name>
    <dbReference type="NCBI Taxonomy" id="97028"/>
    <lineage>
        <taxon>Eukaryota</taxon>
        <taxon>Viridiplantae</taxon>
        <taxon>Streptophyta</taxon>
        <taxon>Embryophyta</taxon>
        <taxon>Tracheophyta</taxon>
        <taxon>Spermatophyta</taxon>
        <taxon>Magnoliopsida</taxon>
        <taxon>eudicotyledons</taxon>
        <taxon>Gunneridae</taxon>
        <taxon>Pentapetalae</taxon>
        <taxon>rosids</taxon>
        <taxon>fabids</taxon>
        <taxon>Fabales</taxon>
        <taxon>Fabaceae</taxon>
        <taxon>Papilionoideae</taxon>
        <taxon>50 kb inversion clade</taxon>
        <taxon>NPAAA clade</taxon>
        <taxon>Hologalegina</taxon>
        <taxon>IRL clade</taxon>
        <taxon>Trifolieae</taxon>
        <taxon>Trifolium</taxon>
    </lineage>
</organism>
<protein>
    <submittedName>
        <fullName evidence="2">Uncharacterized protein</fullName>
    </submittedName>
</protein>
<reference evidence="2 3" key="1">
    <citation type="journal article" date="2018" name="Front. Plant Sci.">
        <title>Red Clover (Trifolium pratense) and Zigzag Clover (T. medium) - A Picture of Genomic Similarities and Differences.</title>
        <authorList>
            <person name="Dluhosova J."/>
            <person name="Istvanek J."/>
            <person name="Nedelnik J."/>
            <person name="Repkova J."/>
        </authorList>
    </citation>
    <scope>NUCLEOTIDE SEQUENCE [LARGE SCALE GENOMIC DNA]</scope>
    <source>
        <strain evidence="3">cv. 10/8</strain>
        <tissue evidence="2">Leaf</tissue>
    </source>
</reference>